<sequence>MAIEMNLKELYEVGESFESCVGKGSKSERSRIPKNTSRINLNEDTINKIASYSSKVNILVSGEIWCPDFQLNVSVLKKFVDINDNFDISVITMARGKKFMSEALNIEKESFKGPTIAFLDENFNVIGVFEERPKEVKKVNDFEEIKIDYYKGKYLLDTVNDYLNILNIKKTTR</sequence>
<accession>T4VQR3</accession>
<comment type="caution">
    <text evidence="1">The sequence shown here is derived from an EMBL/GenBank/DDBJ whole genome shotgun (WGS) entry which is preliminary data.</text>
</comment>
<organism evidence="1 2">
    <name type="scientific">Paraclostridium bifermentans ATCC 638 = DSM 14991</name>
    <dbReference type="NCBI Taxonomy" id="1233171"/>
    <lineage>
        <taxon>Bacteria</taxon>
        <taxon>Bacillati</taxon>
        <taxon>Bacillota</taxon>
        <taxon>Clostridia</taxon>
        <taxon>Peptostreptococcales</taxon>
        <taxon>Peptostreptococcaceae</taxon>
        <taxon>Paraclostridium</taxon>
    </lineage>
</organism>
<dbReference type="Pfam" id="PF14595">
    <property type="entry name" value="Thioredoxin_9"/>
    <property type="match status" value="1"/>
</dbReference>
<dbReference type="EMBL" id="AVNC01000015">
    <property type="protein sequence ID" value="EQK43096.1"/>
    <property type="molecule type" value="Genomic_DNA"/>
</dbReference>
<evidence type="ECO:0000313" key="2">
    <source>
        <dbReference type="Proteomes" id="UP000015688"/>
    </source>
</evidence>
<gene>
    <name evidence="1" type="ORF">C672_2040</name>
</gene>
<dbReference type="Proteomes" id="UP000015688">
    <property type="component" value="Unassembled WGS sequence"/>
</dbReference>
<proteinExistence type="predicted"/>
<protein>
    <recommendedName>
        <fullName evidence="3">Thioredoxin family protein</fullName>
    </recommendedName>
</protein>
<evidence type="ECO:0000313" key="1">
    <source>
        <dbReference type="EMBL" id="EQK43096.1"/>
    </source>
</evidence>
<name>T4VQR3_PARBF</name>
<evidence type="ECO:0008006" key="3">
    <source>
        <dbReference type="Google" id="ProtNLM"/>
    </source>
</evidence>
<dbReference type="GeneID" id="67472882"/>
<reference evidence="1 2" key="1">
    <citation type="submission" date="2013-06" db="EMBL/GenBank/DDBJ databases">
        <authorList>
            <person name="Walk S."/>
            <person name="Aronoff D."/>
            <person name="Young V.Y."/>
            <person name="Marsh J."/>
            <person name="Harrison L."/>
            <person name="Daugherty S.C."/>
            <person name="Shefchek K.A."/>
            <person name="Hine E.E."/>
            <person name="Tallon L.J."/>
            <person name="Sadzewicz L.K."/>
            <person name="Rasko D.A."/>
        </authorList>
    </citation>
    <scope>NUCLEOTIDE SEQUENCE [LARGE SCALE GENOMIC DNA]</scope>
    <source>
        <strain evidence="1 2">ATCC 638</strain>
    </source>
</reference>
<dbReference type="Gene3D" id="3.40.30.10">
    <property type="entry name" value="Glutaredoxin"/>
    <property type="match status" value="1"/>
</dbReference>
<dbReference type="PATRIC" id="fig|1233171.3.peg.1928"/>
<dbReference type="AlphaFoldDB" id="T4VQR3"/>
<dbReference type="RefSeq" id="WP_021433188.1">
    <property type="nucleotide sequence ID" value="NZ_AVNC01000015.1"/>
</dbReference>